<protein>
    <submittedName>
        <fullName evidence="1">Uncharacterized protein</fullName>
    </submittedName>
</protein>
<dbReference type="EMBL" id="JACOMF010000026">
    <property type="protein sequence ID" value="MBC4017316.1"/>
    <property type="molecule type" value="Genomic_DNA"/>
</dbReference>
<sequence>MTDDPRIVAPDPAGDAPALAVIGIAPLPGARRTPHLLVHVRTGPVVAVYAVAGLKRRQMQLRAPLAVNSAAGIPRERAHFECGETLLLRPAARCVTSSEAHLARKGVI</sequence>
<organism evidence="1 2">
    <name type="scientific">Siccirubricoccus deserti</name>
    <dbReference type="NCBI Taxonomy" id="2013562"/>
    <lineage>
        <taxon>Bacteria</taxon>
        <taxon>Pseudomonadati</taxon>
        <taxon>Pseudomonadota</taxon>
        <taxon>Alphaproteobacteria</taxon>
        <taxon>Acetobacterales</taxon>
        <taxon>Roseomonadaceae</taxon>
        <taxon>Siccirubricoccus</taxon>
    </lineage>
</organism>
<gene>
    <name evidence="1" type="ORF">H7965_18570</name>
</gene>
<keyword evidence="2" id="KW-1185">Reference proteome</keyword>
<name>A0A9X0R0A0_9PROT</name>
<dbReference type="Proteomes" id="UP000600101">
    <property type="component" value="Unassembled WGS sequence"/>
</dbReference>
<evidence type="ECO:0000313" key="1">
    <source>
        <dbReference type="EMBL" id="MBC4017316.1"/>
    </source>
</evidence>
<comment type="caution">
    <text evidence="1">The sequence shown here is derived from an EMBL/GenBank/DDBJ whole genome shotgun (WGS) entry which is preliminary data.</text>
</comment>
<accession>A0A9X0R0A0</accession>
<reference evidence="1" key="1">
    <citation type="submission" date="2020-08" db="EMBL/GenBank/DDBJ databases">
        <authorList>
            <person name="Hu Y."/>
            <person name="Nguyen S.V."/>
            <person name="Li F."/>
            <person name="Fanning S."/>
        </authorList>
    </citation>
    <scope>NUCLEOTIDE SEQUENCE</scope>
    <source>
        <strain evidence="1">SYSU D8009</strain>
    </source>
</reference>
<dbReference type="RefSeq" id="WP_186772081.1">
    <property type="nucleotide sequence ID" value="NZ_JACOMF010000026.1"/>
</dbReference>
<proteinExistence type="predicted"/>
<evidence type="ECO:0000313" key="2">
    <source>
        <dbReference type="Proteomes" id="UP000600101"/>
    </source>
</evidence>
<dbReference type="AlphaFoldDB" id="A0A9X0R0A0"/>